<keyword evidence="2" id="KW-1185">Reference proteome</keyword>
<proteinExistence type="predicted"/>
<dbReference type="Proteomes" id="UP000091820">
    <property type="component" value="Unassembled WGS sequence"/>
</dbReference>
<evidence type="ECO:0000313" key="2">
    <source>
        <dbReference type="Proteomes" id="UP000091820"/>
    </source>
</evidence>
<name>A0A1A9WIQ3_9MUSC</name>
<dbReference type="EnsemblMetazoa" id="GBRI021248-RA">
    <property type="protein sequence ID" value="GBRI021248-PA"/>
    <property type="gene ID" value="GBRI021248"/>
</dbReference>
<reference evidence="1" key="2">
    <citation type="submission" date="2020-05" db="UniProtKB">
        <authorList>
            <consortium name="EnsemblMetazoa"/>
        </authorList>
    </citation>
    <scope>IDENTIFICATION</scope>
    <source>
        <strain evidence="1">IAEA</strain>
    </source>
</reference>
<protein>
    <submittedName>
        <fullName evidence="1">Uncharacterized protein</fullName>
    </submittedName>
</protein>
<sequence>MNGIRCITSIFSSSDSLLLIVKPGVPCACESIVGLISHKTLVLSTSEIFRFEAKGFTELNGLRVMLFVSSNDSVLDVSKVSPECPELSDVIGSIESFEVRDFLKSANFLSVNFLPDPSSMDLGANFVKLLQDSPVKGVTGKQSSTSCSSCFLFSCSSSNCGNNSVNLSAKCIRPNFVAYLTANINKSGQAMVSMSSLARISTSPRQAKANNLIAVSFNNLLSLSTAIIDDLISVSSNKDLSLSKSHNGSCNDNSCIIGLGFVMGYEQPRHRTAWSI</sequence>
<evidence type="ECO:0000313" key="1">
    <source>
        <dbReference type="EnsemblMetazoa" id="GBRI021248-PA"/>
    </source>
</evidence>
<accession>A0A1A9WIQ3</accession>
<dbReference type="AlphaFoldDB" id="A0A1A9WIQ3"/>
<reference evidence="2" key="1">
    <citation type="submission" date="2014-03" db="EMBL/GenBank/DDBJ databases">
        <authorList>
            <person name="Aksoy S."/>
            <person name="Warren W."/>
            <person name="Wilson R.K."/>
        </authorList>
    </citation>
    <scope>NUCLEOTIDE SEQUENCE [LARGE SCALE GENOMIC DNA]</scope>
    <source>
        <strain evidence="2">IAEA</strain>
    </source>
</reference>
<organism evidence="1 2">
    <name type="scientific">Glossina brevipalpis</name>
    <dbReference type="NCBI Taxonomy" id="37001"/>
    <lineage>
        <taxon>Eukaryota</taxon>
        <taxon>Metazoa</taxon>
        <taxon>Ecdysozoa</taxon>
        <taxon>Arthropoda</taxon>
        <taxon>Hexapoda</taxon>
        <taxon>Insecta</taxon>
        <taxon>Pterygota</taxon>
        <taxon>Neoptera</taxon>
        <taxon>Endopterygota</taxon>
        <taxon>Diptera</taxon>
        <taxon>Brachycera</taxon>
        <taxon>Muscomorpha</taxon>
        <taxon>Hippoboscoidea</taxon>
        <taxon>Glossinidae</taxon>
        <taxon>Glossina</taxon>
    </lineage>
</organism>
<dbReference type="VEuPathDB" id="VectorBase:GBRI021248"/>